<protein>
    <submittedName>
        <fullName evidence="1">20068_t:CDS:1</fullName>
    </submittedName>
</protein>
<feature type="non-terminal residue" evidence="1">
    <location>
        <position position="1"/>
    </location>
</feature>
<sequence>VFDKTTKNQVYAMIKSSLSNVSEINLYKKTQKAGNVYKLFEKITNPITKKEIKEIRIDKVYRPSYSIRSILELTDAQILNIIKQVMGKTCLFVRN</sequence>
<organism evidence="1 2">
    <name type="scientific">Gigaspora margarita</name>
    <dbReference type="NCBI Taxonomy" id="4874"/>
    <lineage>
        <taxon>Eukaryota</taxon>
        <taxon>Fungi</taxon>
        <taxon>Fungi incertae sedis</taxon>
        <taxon>Mucoromycota</taxon>
        <taxon>Glomeromycotina</taxon>
        <taxon>Glomeromycetes</taxon>
        <taxon>Diversisporales</taxon>
        <taxon>Gigasporaceae</taxon>
        <taxon>Gigaspora</taxon>
    </lineage>
</organism>
<dbReference type="Proteomes" id="UP000789901">
    <property type="component" value="Unassembled WGS sequence"/>
</dbReference>
<evidence type="ECO:0000313" key="2">
    <source>
        <dbReference type="Proteomes" id="UP000789901"/>
    </source>
</evidence>
<name>A0ABN7VRX9_GIGMA</name>
<evidence type="ECO:0000313" key="1">
    <source>
        <dbReference type="EMBL" id="CAG8792458.1"/>
    </source>
</evidence>
<keyword evidence="2" id="KW-1185">Reference proteome</keyword>
<dbReference type="EMBL" id="CAJVQB010019836">
    <property type="protein sequence ID" value="CAG8792458.1"/>
    <property type="molecule type" value="Genomic_DNA"/>
</dbReference>
<reference evidence="1 2" key="1">
    <citation type="submission" date="2021-06" db="EMBL/GenBank/DDBJ databases">
        <authorList>
            <person name="Kallberg Y."/>
            <person name="Tangrot J."/>
            <person name="Rosling A."/>
        </authorList>
    </citation>
    <scope>NUCLEOTIDE SEQUENCE [LARGE SCALE GENOMIC DNA]</scope>
    <source>
        <strain evidence="1 2">120-4 pot B 10/14</strain>
    </source>
</reference>
<comment type="caution">
    <text evidence="1">The sequence shown here is derived from an EMBL/GenBank/DDBJ whole genome shotgun (WGS) entry which is preliminary data.</text>
</comment>
<gene>
    <name evidence="1" type="ORF">GMARGA_LOCUS21454</name>
</gene>
<accession>A0ABN7VRX9</accession>
<proteinExistence type="predicted"/>